<feature type="transmembrane region" description="Helical" evidence="6">
    <location>
        <begin position="203"/>
        <end position="225"/>
    </location>
</feature>
<evidence type="ECO:0000256" key="4">
    <source>
        <dbReference type="ARBA" id="ARBA00022989"/>
    </source>
</evidence>
<feature type="transmembrane region" description="Helical" evidence="6">
    <location>
        <begin position="369"/>
        <end position="389"/>
    </location>
</feature>
<comment type="subcellular location">
    <subcellularLocation>
        <location evidence="1">Membrane</location>
        <topology evidence="1">Multi-pass membrane protein</topology>
    </subcellularLocation>
</comment>
<dbReference type="PANTHER" id="PTHR23505:SF79">
    <property type="entry name" value="PROTEIN SPINSTER"/>
    <property type="match status" value="1"/>
</dbReference>
<dbReference type="EMBL" id="JADIKJ010000012">
    <property type="protein sequence ID" value="MFK2900899.1"/>
    <property type="molecule type" value="Genomic_DNA"/>
</dbReference>
<accession>A0ABW8JIT6</accession>
<dbReference type="SUPFAM" id="SSF103473">
    <property type="entry name" value="MFS general substrate transporter"/>
    <property type="match status" value="1"/>
</dbReference>
<feature type="transmembrane region" description="Helical" evidence="6">
    <location>
        <begin position="56"/>
        <end position="75"/>
    </location>
</feature>
<feature type="domain" description="Major facilitator superfamily (MFS) profile" evidence="7">
    <location>
        <begin position="1"/>
        <end position="393"/>
    </location>
</feature>
<evidence type="ECO:0000313" key="8">
    <source>
        <dbReference type="EMBL" id="MFK2900899.1"/>
    </source>
</evidence>
<organism evidence="8 9">
    <name type="scientific">Dyella jejuensis</name>
    <dbReference type="NCBI Taxonomy" id="1432009"/>
    <lineage>
        <taxon>Bacteria</taxon>
        <taxon>Pseudomonadati</taxon>
        <taxon>Pseudomonadota</taxon>
        <taxon>Gammaproteobacteria</taxon>
        <taxon>Lysobacterales</taxon>
        <taxon>Rhodanobacteraceae</taxon>
        <taxon>Dyella</taxon>
    </lineage>
</organism>
<gene>
    <name evidence="8" type="ORF">ISP15_11185</name>
</gene>
<dbReference type="PANTHER" id="PTHR23505">
    <property type="entry name" value="SPINSTER"/>
    <property type="match status" value="1"/>
</dbReference>
<proteinExistence type="predicted"/>
<dbReference type="PROSITE" id="PS50850">
    <property type="entry name" value="MFS"/>
    <property type="match status" value="1"/>
</dbReference>
<keyword evidence="4 6" id="KW-1133">Transmembrane helix</keyword>
<dbReference type="InterPro" id="IPR020846">
    <property type="entry name" value="MFS_dom"/>
</dbReference>
<feature type="transmembrane region" description="Helical" evidence="6">
    <location>
        <begin position="270"/>
        <end position="287"/>
    </location>
</feature>
<feature type="transmembrane region" description="Helical" evidence="6">
    <location>
        <begin position="81"/>
        <end position="105"/>
    </location>
</feature>
<feature type="transmembrane region" description="Helical" evidence="6">
    <location>
        <begin position="333"/>
        <end position="357"/>
    </location>
</feature>
<sequence>MAFVDRNLPAVAAPLLKADLGLSDTQLGLLDGPAFVLLYVAGMLASWPLARSRHRFRLLAGCIATWAAGMVMFAFGHAFMVLVVARALVGLGQAAYVPLALSLIVEYAATAWRARSIAIFTAGAAVGRSLSLLLGGLTLALFARWMPGSGFAHWRLLFLVMAAPNLFLIVMLLRRAELPHTPLPSPREVFRQMLAAFRERPGVMCAYLCGAGASVLVVQAVGAWAPSVLHREQGLAPAVAALMFGTSLLVVSPLGYFIAGTLVDKRKKTLSPMVIVMCAMLLVVPLLDLTPRASSAAMACGLLALTSMMGGIAALATLAGLPSMLRAPLHDAGLRIFLAFTTMTGVALGPFMTGVVSDGLGMGGHGLSSALRSVCVCAAIVGMTAALLARTGWYRAAIETTS</sequence>
<evidence type="ECO:0000259" key="7">
    <source>
        <dbReference type="PROSITE" id="PS50850"/>
    </source>
</evidence>
<evidence type="ECO:0000256" key="6">
    <source>
        <dbReference type="SAM" id="Phobius"/>
    </source>
</evidence>
<keyword evidence="3 6" id="KW-0812">Transmembrane</keyword>
<dbReference type="InterPro" id="IPR011701">
    <property type="entry name" value="MFS"/>
</dbReference>
<feature type="transmembrane region" description="Helical" evidence="6">
    <location>
        <begin position="237"/>
        <end position="258"/>
    </location>
</feature>
<feature type="transmembrane region" description="Helical" evidence="6">
    <location>
        <begin position="154"/>
        <end position="173"/>
    </location>
</feature>
<name>A0ABW8JIT6_9GAMM</name>
<keyword evidence="2" id="KW-0813">Transport</keyword>
<keyword evidence="9" id="KW-1185">Reference proteome</keyword>
<evidence type="ECO:0000313" key="9">
    <source>
        <dbReference type="Proteomes" id="UP001620461"/>
    </source>
</evidence>
<dbReference type="Pfam" id="PF07690">
    <property type="entry name" value="MFS_1"/>
    <property type="match status" value="1"/>
</dbReference>
<dbReference type="Proteomes" id="UP001620461">
    <property type="component" value="Unassembled WGS sequence"/>
</dbReference>
<feature type="transmembrane region" description="Helical" evidence="6">
    <location>
        <begin position="293"/>
        <end position="321"/>
    </location>
</feature>
<keyword evidence="5 6" id="KW-0472">Membrane</keyword>
<evidence type="ECO:0000256" key="5">
    <source>
        <dbReference type="ARBA" id="ARBA00023136"/>
    </source>
</evidence>
<evidence type="ECO:0000256" key="2">
    <source>
        <dbReference type="ARBA" id="ARBA00022448"/>
    </source>
</evidence>
<evidence type="ECO:0000256" key="3">
    <source>
        <dbReference type="ARBA" id="ARBA00022692"/>
    </source>
</evidence>
<dbReference type="InterPro" id="IPR036259">
    <property type="entry name" value="MFS_trans_sf"/>
</dbReference>
<comment type="caution">
    <text evidence="8">The sequence shown here is derived from an EMBL/GenBank/DDBJ whole genome shotgun (WGS) entry which is preliminary data.</text>
</comment>
<feature type="transmembrane region" description="Helical" evidence="6">
    <location>
        <begin position="32"/>
        <end position="49"/>
    </location>
</feature>
<reference evidence="8 9" key="1">
    <citation type="submission" date="2020-10" db="EMBL/GenBank/DDBJ databases">
        <title>Phylogeny of dyella-like bacteria.</title>
        <authorList>
            <person name="Fu J."/>
        </authorList>
    </citation>
    <scope>NUCLEOTIDE SEQUENCE [LARGE SCALE GENOMIC DNA]</scope>
    <source>
        <strain evidence="8 9">JP1</strain>
    </source>
</reference>
<dbReference type="Gene3D" id="1.20.1250.20">
    <property type="entry name" value="MFS general substrate transporter like domains"/>
    <property type="match status" value="2"/>
</dbReference>
<dbReference type="InterPro" id="IPR044770">
    <property type="entry name" value="MFS_spinster-like"/>
</dbReference>
<protein>
    <submittedName>
        <fullName evidence="8">MFS transporter</fullName>
    </submittedName>
</protein>
<evidence type="ECO:0000256" key="1">
    <source>
        <dbReference type="ARBA" id="ARBA00004141"/>
    </source>
</evidence>
<feature type="transmembrane region" description="Helical" evidence="6">
    <location>
        <begin position="117"/>
        <end position="142"/>
    </location>
</feature>